<dbReference type="PANTHER" id="PTHR10885:SF0">
    <property type="entry name" value="ISOPENTENYL-DIPHOSPHATE DELTA-ISOMERASE"/>
    <property type="match status" value="1"/>
</dbReference>
<organism evidence="3 4">
    <name type="scientific">Carboxylicivirga marina</name>
    <dbReference type="NCBI Taxonomy" id="2800988"/>
    <lineage>
        <taxon>Bacteria</taxon>
        <taxon>Pseudomonadati</taxon>
        <taxon>Bacteroidota</taxon>
        <taxon>Bacteroidia</taxon>
        <taxon>Marinilabiliales</taxon>
        <taxon>Marinilabiliaceae</taxon>
        <taxon>Carboxylicivirga</taxon>
    </lineage>
</organism>
<dbReference type="Proteomes" id="UP000605676">
    <property type="component" value="Unassembled WGS sequence"/>
</dbReference>
<dbReference type="EMBL" id="JAENRR010000056">
    <property type="protein sequence ID" value="MBK3519192.1"/>
    <property type="molecule type" value="Genomic_DNA"/>
</dbReference>
<dbReference type="InterPro" id="IPR015797">
    <property type="entry name" value="NUDIX_hydrolase-like_dom_sf"/>
</dbReference>
<feature type="transmembrane region" description="Helical" evidence="1">
    <location>
        <begin position="29"/>
        <end position="49"/>
    </location>
</feature>
<sequence length="354" mass="40624">MDKLQLLKRLIPGFLPIIVFIVVDEIWGTIYGLIVAITIGIIELVIGYIKIRKLERFVLFDVGLIIALGAVSILLDNDLFFKLKPGIVSLLMTGLIGYSAFSKHNLMLQMTQRYMKNLSMNPYHLWMMQQSMKRIFWLLLIYSIATLASSFIDNKAIWSFMGTGGLVVVMAVFFVYEWLSKKRLNKQYSHEEWLPLVNDKGKVLGSAPRSVVHSKSFLLHPVVHLHVIDKGKLLLQKRPSHKLIQPNKWDTAVGGHVAAGESIETSLQRETQEEIGLTQFKAKSIGQYSWKSEVETELVFCFMTNHKGPFNFAKNEVDEVRFWTPEEINDNIGKGIFTPNFEYEYNTFKHLLHS</sequence>
<keyword evidence="4" id="KW-1185">Reference proteome</keyword>
<dbReference type="RefSeq" id="WP_200466412.1">
    <property type="nucleotide sequence ID" value="NZ_JAENRR010000056.1"/>
</dbReference>
<protein>
    <submittedName>
        <fullName evidence="3">NUDIX domain-containing protein</fullName>
    </submittedName>
</protein>
<feature type="transmembrane region" description="Helical" evidence="1">
    <location>
        <begin position="7"/>
        <end position="23"/>
    </location>
</feature>
<feature type="domain" description="Nudix hydrolase" evidence="2">
    <location>
        <begin position="218"/>
        <end position="351"/>
    </location>
</feature>
<keyword evidence="1" id="KW-0812">Transmembrane</keyword>
<proteinExistence type="predicted"/>
<feature type="transmembrane region" description="Helical" evidence="1">
    <location>
        <begin position="135"/>
        <end position="152"/>
    </location>
</feature>
<accession>A0ABS1HND0</accession>
<feature type="transmembrane region" description="Helical" evidence="1">
    <location>
        <begin position="56"/>
        <end position="75"/>
    </location>
</feature>
<dbReference type="Pfam" id="PF04279">
    <property type="entry name" value="IspA"/>
    <property type="match status" value="1"/>
</dbReference>
<evidence type="ECO:0000256" key="1">
    <source>
        <dbReference type="SAM" id="Phobius"/>
    </source>
</evidence>
<dbReference type="InterPro" id="IPR000086">
    <property type="entry name" value="NUDIX_hydrolase_dom"/>
</dbReference>
<gene>
    <name evidence="3" type="ORF">JIV24_17720</name>
</gene>
<evidence type="ECO:0000313" key="3">
    <source>
        <dbReference type="EMBL" id="MBK3519192.1"/>
    </source>
</evidence>
<keyword evidence="1" id="KW-1133">Transmembrane helix</keyword>
<dbReference type="SUPFAM" id="SSF55811">
    <property type="entry name" value="Nudix"/>
    <property type="match status" value="1"/>
</dbReference>
<comment type="caution">
    <text evidence="3">The sequence shown here is derived from an EMBL/GenBank/DDBJ whole genome shotgun (WGS) entry which is preliminary data.</text>
</comment>
<evidence type="ECO:0000313" key="4">
    <source>
        <dbReference type="Proteomes" id="UP000605676"/>
    </source>
</evidence>
<dbReference type="PROSITE" id="PS51462">
    <property type="entry name" value="NUDIX"/>
    <property type="match status" value="1"/>
</dbReference>
<dbReference type="CDD" id="cd04692">
    <property type="entry name" value="NUDIX_Hydrolase"/>
    <property type="match status" value="1"/>
</dbReference>
<evidence type="ECO:0000259" key="2">
    <source>
        <dbReference type="PROSITE" id="PS51462"/>
    </source>
</evidence>
<dbReference type="Pfam" id="PF00293">
    <property type="entry name" value="NUDIX"/>
    <property type="match status" value="1"/>
</dbReference>
<dbReference type="InterPro" id="IPR006008">
    <property type="entry name" value="YciB"/>
</dbReference>
<name>A0ABS1HND0_9BACT</name>
<keyword evidence="1" id="KW-0472">Membrane</keyword>
<feature type="transmembrane region" description="Helical" evidence="1">
    <location>
        <begin position="87"/>
        <end position="106"/>
    </location>
</feature>
<dbReference type="PANTHER" id="PTHR10885">
    <property type="entry name" value="ISOPENTENYL-DIPHOSPHATE DELTA-ISOMERASE"/>
    <property type="match status" value="1"/>
</dbReference>
<dbReference type="Gene3D" id="3.90.79.10">
    <property type="entry name" value="Nucleoside Triphosphate Pyrophosphohydrolase"/>
    <property type="match status" value="1"/>
</dbReference>
<feature type="transmembrane region" description="Helical" evidence="1">
    <location>
        <begin position="158"/>
        <end position="179"/>
    </location>
</feature>
<reference evidence="3 4" key="1">
    <citation type="submission" date="2021-01" db="EMBL/GenBank/DDBJ databases">
        <title>Carboxyliciviraga sp.nov., isolated from coastal sediments.</title>
        <authorList>
            <person name="Lu D."/>
            <person name="Zhang T."/>
        </authorList>
    </citation>
    <scope>NUCLEOTIDE SEQUENCE [LARGE SCALE GENOMIC DNA]</scope>
    <source>
        <strain evidence="3 4">N1Y132</strain>
    </source>
</reference>